<gene>
    <name evidence="2" type="ORF">PN838_07095</name>
</gene>
<comment type="caution">
    <text evidence="2">The sequence shown here is derived from an EMBL/GenBank/DDBJ whole genome shotgun (WGS) entry which is preliminary data.</text>
</comment>
<dbReference type="Gene3D" id="3.40.50.300">
    <property type="entry name" value="P-loop containing nucleotide triphosphate hydrolases"/>
    <property type="match status" value="1"/>
</dbReference>
<dbReference type="Proteomes" id="UP001528411">
    <property type="component" value="Unassembled WGS sequence"/>
</dbReference>
<accession>A0ABT5FAL1</accession>
<evidence type="ECO:0000256" key="1">
    <source>
        <dbReference type="SAM" id="Coils"/>
    </source>
</evidence>
<keyword evidence="3" id="KW-1185">Reference proteome</keyword>
<keyword evidence="1" id="KW-0175">Coiled coil</keyword>
<dbReference type="RefSeq" id="WP_272180164.1">
    <property type="nucleotide sequence ID" value="NZ_JAQOMS010000002.1"/>
</dbReference>
<feature type="coiled-coil region" evidence="1">
    <location>
        <begin position="226"/>
        <end position="281"/>
    </location>
</feature>
<dbReference type="EMBL" id="JAQOMS010000002">
    <property type="protein sequence ID" value="MDC2888567.1"/>
    <property type="molecule type" value="Genomic_DNA"/>
</dbReference>
<dbReference type="SUPFAM" id="SSF52540">
    <property type="entry name" value="P-loop containing nucleoside triphosphate hydrolases"/>
    <property type="match status" value="1"/>
</dbReference>
<proteinExistence type="predicted"/>
<organism evidence="2 3">
    <name type="scientific">Psychrosphaera algicola</name>
    <dbReference type="NCBI Taxonomy" id="3023714"/>
    <lineage>
        <taxon>Bacteria</taxon>
        <taxon>Pseudomonadati</taxon>
        <taxon>Pseudomonadota</taxon>
        <taxon>Gammaproteobacteria</taxon>
        <taxon>Alteromonadales</taxon>
        <taxon>Pseudoalteromonadaceae</taxon>
        <taxon>Psychrosphaera</taxon>
    </lineage>
</organism>
<dbReference type="Pfam" id="PF13558">
    <property type="entry name" value="SbcC_Walker_B"/>
    <property type="match status" value="1"/>
</dbReference>
<feature type="coiled-coil region" evidence="1">
    <location>
        <begin position="327"/>
        <end position="393"/>
    </location>
</feature>
<protein>
    <submittedName>
        <fullName evidence="2">SbcC/MukB-like Walker B domain-containing protein</fullName>
    </submittedName>
</protein>
<dbReference type="InterPro" id="IPR027417">
    <property type="entry name" value="P-loop_NTPase"/>
</dbReference>
<feature type="coiled-coil region" evidence="1">
    <location>
        <begin position="47"/>
        <end position="81"/>
    </location>
</feature>
<evidence type="ECO:0000313" key="3">
    <source>
        <dbReference type="Proteomes" id="UP001528411"/>
    </source>
</evidence>
<evidence type="ECO:0000313" key="2">
    <source>
        <dbReference type="EMBL" id="MDC2888567.1"/>
    </source>
</evidence>
<reference evidence="2 3" key="1">
    <citation type="submission" date="2023-01" db="EMBL/GenBank/DDBJ databases">
        <title>Psychrosphaera sp. nov., isolated from marine algae.</title>
        <authorList>
            <person name="Bayburt H."/>
            <person name="Choi B.J."/>
            <person name="Kim J.M."/>
            <person name="Choi D.G."/>
            <person name="Jeon C.O."/>
        </authorList>
    </citation>
    <scope>NUCLEOTIDE SEQUENCE [LARGE SCALE GENOMIC DNA]</scope>
    <source>
        <strain evidence="2 3">G1-22</strain>
    </source>
</reference>
<dbReference type="PANTHER" id="PTHR32114:SF2">
    <property type="entry name" value="ABC TRANSPORTER ABCH.3"/>
    <property type="match status" value="1"/>
</dbReference>
<name>A0ABT5FAL1_9GAMM</name>
<dbReference type="PANTHER" id="PTHR32114">
    <property type="entry name" value="ABC TRANSPORTER ABCH.3"/>
    <property type="match status" value="1"/>
</dbReference>
<sequence>MDEIAKQERQISDTSAKLDTALNGQSEQQWALVYEKVNEQATVAVSIENDAQQHDNLSQKRETLELQSKQLQESIAGLNELKAQCLTKQENQKLILSQLNKRQLLVADIESLDEVRTRLIEGEPCPLCGAEEHPFATQNIDTKSSQLEIEIHGAEIVLEDYRKDEAVLTSKIVADTTIIEQNNKTVTAINTELLVIESRWAESNKHIAQDLSITDKSHVDQWLASIKAEKQNLKLKSENIAEIKRQLMVEKEALLTSNKAIELNNQQLAKLNQDIAHIELRINEGHQLLETISANRQKAELALTTQLTSIGRHMPATTAYTTFMAELEKANERFMAFDRELGQLAQNVELKTEKLLSDKNQIAKHHSSKSQLEKRIKQRLEELQTELDKRAELFADKQVNLERQQSNTTLFELLEIQRNTEQFLSKIKEQVSGISGEIESKTSTIKYTESELNDANVLLNQAIEQSPYSTIDDYLVCRVTIDEFEQLLALKERLTTQQTQITEALSNAKNKLSTLTALDKTQLTVSELDVLITTLSAELEEKQRATGSIEQKLETDKKQRERHQLVIEEIEIKAKELSHWDQLNSLIGSSDGAKFKKFAQGLTLGHLVHLANHHLSSLDGRYLLKRHEKDNLGLTIVDSWQADEERDIRTLSGGESFLVSLALALGLSDLVSDKTSIESLFLDEGFGTLDPDTLDVALNALDNLQAGGRMVGVISHVAALKERIPTQIKVIKAAGIGYSKLESEYAVEGA</sequence>